<gene>
    <name evidence="9" type="ORF">GCM10022279_11570</name>
</gene>
<protein>
    <recommendedName>
        <fullName evidence="6">Medium/long-chain acyl-CoA thioesterase YigI</fullName>
        <ecNumber evidence="5">3.1.2.20</ecNumber>
    </recommendedName>
</protein>
<comment type="caution">
    <text evidence="9">The sequence shown here is derived from an EMBL/GenBank/DDBJ whole genome shotgun (WGS) entry which is preliminary data.</text>
</comment>
<dbReference type="InterPro" id="IPR006683">
    <property type="entry name" value="Thioestr_dom"/>
</dbReference>
<keyword evidence="10" id="KW-1185">Reference proteome</keyword>
<evidence type="ECO:0000313" key="10">
    <source>
        <dbReference type="Proteomes" id="UP001501627"/>
    </source>
</evidence>
<dbReference type="CDD" id="cd03443">
    <property type="entry name" value="PaaI_thioesterase"/>
    <property type="match status" value="1"/>
</dbReference>
<dbReference type="EC" id="3.1.2.20" evidence="5"/>
<sequence length="140" mass="15095">MSRSIEDARRVLDAQPFSRLVRAEMTQYTTQVVELRVPITEQIQQQHGFVHGGVVSYLADNALTFAGGMALGPGVVTSEYKINYVRPAVGDWLVVRATAVHAGRTQAVCRCDVYVLAGGTEKLCAVAQGTIALMGAKKTD</sequence>
<evidence type="ECO:0000256" key="5">
    <source>
        <dbReference type="ARBA" id="ARBA00038894"/>
    </source>
</evidence>
<dbReference type="Gene3D" id="3.10.129.10">
    <property type="entry name" value="Hotdog Thioesterase"/>
    <property type="match status" value="1"/>
</dbReference>
<dbReference type="EMBL" id="BAABBP010000007">
    <property type="protein sequence ID" value="GAA3990129.1"/>
    <property type="molecule type" value="Genomic_DNA"/>
</dbReference>
<keyword evidence="1" id="KW-0378">Hydrolase</keyword>
<comment type="similarity">
    <text evidence="4">Belongs to the YigI thioesterase family.</text>
</comment>
<dbReference type="PANTHER" id="PTHR43240">
    <property type="entry name" value="1,4-DIHYDROXY-2-NAPHTHOYL-COA THIOESTERASE 1"/>
    <property type="match status" value="1"/>
</dbReference>
<dbReference type="PANTHER" id="PTHR43240:SF20">
    <property type="entry name" value="MEDIUM_LONG-CHAIN ACYL-COA THIOESTERASE YIGI"/>
    <property type="match status" value="1"/>
</dbReference>
<evidence type="ECO:0000256" key="2">
    <source>
        <dbReference type="ARBA" id="ARBA00035880"/>
    </source>
</evidence>
<dbReference type="InterPro" id="IPR029069">
    <property type="entry name" value="HotDog_dom_sf"/>
</dbReference>
<dbReference type="SUPFAM" id="SSF54637">
    <property type="entry name" value="Thioesterase/thiol ester dehydrase-isomerase"/>
    <property type="match status" value="1"/>
</dbReference>
<comment type="catalytic activity">
    <reaction evidence="7">
        <text>a medium-chain fatty acyl-CoA + H2O = a medium-chain fatty acid + CoA + H(+)</text>
        <dbReference type="Rhea" id="RHEA:68184"/>
        <dbReference type="ChEBI" id="CHEBI:15377"/>
        <dbReference type="ChEBI" id="CHEBI:15378"/>
        <dbReference type="ChEBI" id="CHEBI:57287"/>
        <dbReference type="ChEBI" id="CHEBI:59558"/>
        <dbReference type="ChEBI" id="CHEBI:90546"/>
    </reaction>
</comment>
<evidence type="ECO:0000256" key="6">
    <source>
        <dbReference type="ARBA" id="ARBA00040062"/>
    </source>
</evidence>
<name>A0ABP7QZU4_9BURK</name>
<evidence type="ECO:0000256" key="3">
    <source>
        <dbReference type="ARBA" id="ARBA00036002"/>
    </source>
</evidence>
<feature type="domain" description="Thioesterase" evidence="8">
    <location>
        <begin position="47"/>
        <end position="116"/>
    </location>
</feature>
<evidence type="ECO:0000259" key="8">
    <source>
        <dbReference type="Pfam" id="PF03061"/>
    </source>
</evidence>
<evidence type="ECO:0000313" key="9">
    <source>
        <dbReference type="EMBL" id="GAA3990129.1"/>
    </source>
</evidence>
<dbReference type="Pfam" id="PF03061">
    <property type="entry name" value="4HBT"/>
    <property type="match status" value="1"/>
</dbReference>
<comment type="catalytic activity">
    <reaction evidence="3">
        <text>a long-chain fatty acyl-CoA + H2O = a long-chain fatty acid + CoA + H(+)</text>
        <dbReference type="Rhea" id="RHEA:67680"/>
        <dbReference type="ChEBI" id="CHEBI:15377"/>
        <dbReference type="ChEBI" id="CHEBI:15378"/>
        <dbReference type="ChEBI" id="CHEBI:57287"/>
        <dbReference type="ChEBI" id="CHEBI:57560"/>
        <dbReference type="ChEBI" id="CHEBI:83139"/>
    </reaction>
</comment>
<dbReference type="Proteomes" id="UP001501627">
    <property type="component" value="Unassembled WGS sequence"/>
</dbReference>
<comment type="catalytic activity">
    <reaction evidence="2">
        <text>a fatty acyl-CoA + H2O = a fatty acid + CoA + H(+)</text>
        <dbReference type="Rhea" id="RHEA:16781"/>
        <dbReference type="ChEBI" id="CHEBI:15377"/>
        <dbReference type="ChEBI" id="CHEBI:15378"/>
        <dbReference type="ChEBI" id="CHEBI:28868"/>
        <dbReference type="ChEBI" id="CHEBI:57287"/>
        <dbReference type="ChEBI" id="CHEBI:77636"/>
        <dbReference type="EC" id="3.1.2.20"/>
    </reaction>
</comment>
<evidence type="ECO:0000256" key="4">
    <source>
        <dbReference type="ARBA" id="ARBA00038381"/>
    </source>
</evidence>
<reference evidence="10" key="1">
    <citation type="journal article" date="2019" name="Int. J. Syst. Evol. Microbiol.">
        <title>The Global Catalogue of Microorganisms (GCM) 10K type strain sequencing project: providing services to taxonomists for standard genome sequencing and annotation.</title>
        <authorList>
            <consortium name="The Broad Institute Genomics Platform"/>
            <consortium name="The Broad Institute Genome Sequencing Center for Infectious Disease"/>
            <person name="Wu L."/>
            <person name="Ma J."/>
        </authorList>
    </citation>
    <scope>NUCLEOTIDE SEQUENCE [LARGE SCALE GENOMIC DNA]</scope>
    <source>
        <strain evidence="10">JCM 17561</strain>
    </source>
</reference>
<proteinExistence type="inferred from homology"/>
<evidence type="ECO:0000256" key="7">
    <source>
        <dbReference type="ARBA" id="ARBA00048062"/>
    </source>
</evidence>
<organism evidence="9 10">
    <name type="scientific">Comamonas faecalis</name>
    <dbReference type="NCBI Taxonomy" id="1387849"/>
    <lineage>
        <taxon>Bacteria</taxon>
        <taxon>Pseudomonadati</taxon>
        <taxon>Pseudomonadota</taxon>
        <taxon>Betaproteobacteria</taxon>
        <taxon>Burkholderiales</taxon>
        <taxon>Comamonadaceae</taxon>
        <taxon>Comamonas</taxon>
    </lineage>
</organism>
<accession>A0ABP7QZU4</accession>
<evidence type="ECO:0000256" key="1">
    <source>
        <dbReference type="ARBA" id="ARBA00022801"/>
    </source>
</evidence>
<dbReference type="NCBIfam" id="TIGR00369">
    <property type="entry name" value="unchar_dom_1"/>
    <property type="match status" value="1"/>
</dbReference>
<dbReference type="RefSeq" id="WP_103045212.1">
    <property type="nucleotide sequence ID" value="NZ_BAABBP010000007.1"/>
</dbReference>
<dbReference type="InterPro" id="IPR003736">
    <property type="entry name" value="PAAI_dom"/>
</dbReference>